<dbReference type="HOGENOM" id="CLU_2925541_0_0_1"/>
<dbReference type="EMBL" id="CAEY01001798">
    <property type="status" value="NOT_ANNOTATED_CDS"/>
    <property type="molecule type" value="Genomic_DNA"/>
</dbReference>
<proteinExistence type="predicted"/>
<evidence type="ECO:0000313" key="1">
    <source>
        <dbReference type="EnsemblMetazoa" id="tetur06g02300.1"/>
    </source>
</evidence>
<dbReference type="EnsemblMetazoa" id="tetur06g02300.1">
    <property type="protein sequence ID" value="tetur06g02300.1"/>
    <property type="gene ID" value="tetur06g02300"/>
</dbReference>
<reference evidence="2" key="1">
    <citation type="submission" date="2011-08" db="EMBL/GenBank/DDBJ databases">
        <authorList>
            <person name="Rombauts S."/>
        </authorList>
    </citation>
    <scope>NUCLEOTIDE SEQUENCE</scope>
    <source>
        <strain evidence="2">London</strain>
    </source>
</reference>
<evidence type="ECO:0000313" key="2">
    <source>
        <dbReference type="Proteomes" id="UP000015104"/>
    </source>
</evidence>
<dbReference type="Proteomes" id="UP000015104">
    <property type="component" value="Unassembled WGS sequence"/>
</dbReference>
<name>T1K6Z7_TETUR</name>
<accession>T1K6Z7</accession>
<sequence>MRKHRDLSLLSSVWIHEEKLLRTHTIVQVLDPKNWPQIYRNRLSFLNQDSGSNNGFRLIPC</sequence>
<reference evidence="1" key="2">
    <citation type="submission" date="2015-06" db="UniProtKB">
        <authorList>
            <consortium name="EnsemblMetazoa"/>
        </authorList>
    </citation>
    <scope>IDENTIFICATION</scope>
</reference>
<keyword evidence="2" id="KW-1185">Reference proteome</keyword>
<protein>
    <submittedName>
        <fullName evidence="1">Uncharacterized protein</fullName>
    </submittedName>
</protein>
<dbReference type="AlphaFoldDB" id="T1K6Z7"/>
<organism evidence="1 2">
    <name type="scientific">Tetranychus urticae</name>
    <name type="common">Two-spotted spider mite</name>
    <dbReference type="NCBI Taxonomy" id="32264"/>
    <lineage>
        <taxon>Eukaryota</taxon>
        <taxon>Metazoa</taxon>
        <taxon>Ecdysozoa</taxon>
        <taxon>Arthropoda</taxon>
        <taxon>Chelicerata</taxon>
        <taxon>Arachnida</taxon>
        <taxon>Acari</taxon>
        <taxon>Acariformes</taxon>
        <taxon>Trombidiformes</taxon>
        <taxon>Prostigmata</taxon>
        <taxon>Eleutherengona</taxon>
        <taxon>Raphignathae</taxon>
        <taxon>Tetranychoidea</taxon>
        <taxon>Tetranychidae</taxon>
        <taxon>Tetranychus</taxon>
    </lineage>
</organism>